<dbReference type="AlphaFoldDB" id="A0A2I0BD77"/>
<reference evidence="2 3" key="1">
    <citation type="journal article" date="2017" name="Nature">
        <title>The Apostasia genome and the evolution of orchids.</title>
        <authorList>
            <person name="Zhang G.Q."/>
            <person name="Liu K.W."/>
            <person name="Li Z."/>
            <person name="Lohaus R."/>
            <person name="Hsiao Y.Y."/>
            <person name="Niu S.C."/>
            <person name="Wang J.Y."/>
            <person name="Lin Y.C."/>
            <person name="Xu Q."/>
            <person name="Chen L.J."/>
            <person name="Yoshida K."/>
            <person name="Fujiwara S."/>
            <person name="Wang Z.W."/>
            <person name="Zhang Y.Q."/>
            <person name="Mitsuda N."/>
            <person name="Wang M."/>
            <person name="Liu G.H."/>
            <person name="Pecoraro L."/>
            <person name="Huang H.X."/>
            <person name="Xiao X.J."/>
            <person name="Lin M."/>
            <person name="Wu X.Y."/>
            <person name="Wu W.L."/>
            <person name="Chen Y.Y."/>
            <person name="Chang S.B."/>
            <person name="Sakamoto S."/>
            <person name="Ohme-Takagi M."/>
            <person name="Yagi M."/>
            <person name="Zeng S.J."/>
            <person name="Shen C.Y."/>
            <person name="Yeh C.M."/>
            <person name="Luo Y.B."/>
            <person name="Tsai W.C."/>
            <person name="Van de Peer Y."/>
            <person name="Liu Z.J."/>
        </authorList>
    </citation>
    <scope>NUCLEOTIDE SEQUENCE [LARGE SCALE GENOMIC DNA]</scope>
    <source>
        <strain evidence="3">cv. Shenzhen</strain>
        <tissue evidence="2">Stem</tissue>
    </source>
</reference>
<protein>
    <submittedName>
        <fullName evidence="2">Serpin-ZXB</fullName>
    </submittedName>
</protein>
<sequence>MPTADNQIISCHSDFKFSVYFFLPEAHQGLWSLIQKMVSDPDFVNNYEPCQKVRVGKFKRPKFKISIWLEASMILKILGLSLPFGSF</sequence>
<name>A0A2I0BD77_9ASPA</name>
<evidence type="ECO:0000313" key="3">
    <source>
        <dbReference type="Proteomes" id="UP000236161"/>
    </source>
</evidence>
<dbReference type="Gene3D" id="3.30.497.10">
    <property type="entry name" value="Antithrombin, subunit I, domain 2"/>
    <property type="match status" value="1"/>
</dbReference>
<dbReference type="OrthoDB" id="664427at2759"/>
<comment type="similarity">
    <text evidence="1">Belongs to the serpin family.</text>
</comment>
<dbReference type="STRING" id="1088818.A0A2I0BD77"/>
<evidence type="ECO:0000256" key="1">
    <source>
        <dbReference type="ARBA" id="ARBA00009500"/>
    </source>
</evidence>
<dbReference type="InterPro" id="IPR042178">
    <property type="entry name" value="Serpin_sf_1"/>
</dbReference>
<dbReference type="EMBL" id="KZ451890">
    <property type="protein sequence ID" value="PKA65744.1"/>
    <property type="molecule type" value="Genomic_DNA"/>
</dbReference>
<evidence type="ECO:0000313" key="2">
    <source>
        <dbReference type="EMBL" id="PKA65744.1"/>
    </source>
</evidence>
<dbReference type="SUPFAM" id="SSF56574">
    <property type="entry name" value="Serpins"/>
    <property type="match status" value="1"/>
</dbReference>
<accession>A0A2I0BD77</accession>
<gene>
    <name evidence="2" type="ORF">AXF42_Ash013159</name>
</gene>
<organism evidence="2 3">
    <name type="scientific">Apostasia shenzhenica</name>
    <dbReference type="NCBI Taxonomy" id="1088818"/>
    <lineage>
        <taxon>Eukaryota</taxon>
        <taxon>Viridiplantae</taxon>
        <taxon>Streptophyta</taxon>
        <taxon>Embryophyta</taxon>
        <taxon>Tracheophyta</taxon>
        <taxon>Spermatophyta</taxon>
        <taxon>Magnoliopsida</taxon>
        <taxon>Liliopsida</taxon>
        <taxon>Asparagales</taxon>
        <taxon>Orchidaceae</taxon>
        <taxon>Apostasioideae</taxon>
        <taxon>Apostasia</taxon>
    </lineage>
</organism>
<keyword evidence="3" id="KW-1185">Reference proteome</keyword>
<dbReference type="InterPro" id="IPR036186">
    <property type="entry name" value="Serpin_sf"/>
</dbReference>
<dbReference type="Gene3D" id="2.30.39.10">
    <property type="entry name" value="Alpha-1-antitrypsin, domain 1"/>
    <property type="match status" value="1"/>
</dbReference>
<proteinExistence type="inferred from homology"/>
<dbReference type="InterPro" id="IPR042185">
    <property type="entry name" value="Serpin_sf_2"/>
</dbReference>
<dbReference type="Proteomes" id="UP000236161">
    <property type="component" value="Unassembled WGS sequence"/>
</dbReference>